<comment type="caution">
    <text evidence="3">The sequence shown here is derived from an EMBL/GenBank/DDBJ whole genome shotgun (WGS) entry which is preliminary data.</text>
</comment>
<name>A0A8J4G8E5_9CHLO</name>
<dbReference type="Proteomes" id="UP000722791">
    <property type="component" value="Unassembled WGS sequence"/>
</dbReference>
<dbReference type="InterPro" id="IPR051681">
    <property type="entry name" value="Ser/Thr_Kinases-Pseudokinases"/>
</dbReference>
<evidence type="ECO:0000256" key="1">
    <source>
        <dbReference type="SAM" id="SignalP"/>
    </source>
</evidence>
<dbReference type="SUPFAM" id="SSF56112">
    <property type="entry name" value="Protein kinase-like (PK-like)"/>
    <property type="match status" value="1"/>
</dbReference>
<dbReference type="EMBL" id="BNCQ01000011">
    <property type="protein sequence ID" value="GIM02162.1"/>
    <property type="molecule type" value="Genomic_DNA"/>
</dbReference>
<accession>A0A8J4G8E5</accession>
<dbReference type="PROSITE" id="PS50011">
    <property type="entry name" value="PROTEIN_KINASE_DOM"/>
    <property type="match status" value="1"/>
</dbReference>
<feature type="signal peptide" evidence="1">
    <location>
        <begin position="1"/>
        <end position="19"/>
    </location>
</feature>
<feature type="domain" description="Protein kinase" evidence="2">
    <location>
        <begin position="1"/>
        <end position="133"/>
    </location>
</feature>
<evidence type="ECO:0000259" key="2">
    <source>
        <dbReference type="PROSITE" id="PS50011"/>
    </source>
</evidence>
<proteinExistence type="predicted"/>
<dbReference type="GO" id="GO:0004674">
    <property type="term" value="F:protein serine/threonine kinase activity"/>
    <property type="evidence" value="ECO:0007669"/>
    <property type="project" value="TreeGrafter"/>
</dbReference>
<feature type="chain" id="PRO_5035322094" description="Protein kinase domain-containing protein" evidence="1">
    <location>
        <begin position="20"/>
        <end position="173"/>
    </location>
</feature>
<dbReference type="GO" id="GO:0005524">
    <property type="term" value="F:ATP binding"/>
    <property type="evidence" value="ECO:0007669"/>
    <property type="project" value="InterPro"/>
</dbReference>
<dbReference type="PANTHER" id="PTHR44329">
    <property type="entry name" value="SERINE/THREONINE-PROTEIN KINASE TNNI3K-RELATED"/>
    <property type="match status" value="1"/>
</dbReference>
<dbReference type="Pfam" id="PF07714">
    <property type="entry name" value="PK_Tyr_Ser-Thr"/>
    <property type="match status" value="1"/>
</dbReference>
<keyword evidence="1" id="KW-0732">Signal</keyword>
<evidence type="ECO:0000313" key="3">
    <source>
        <dbReference type="EMBL" id="GIM02162.1"/>
    </source>
</evidence>
<dbReference type="Gene3D" id="1.10.510.10">
    <property type="entry name" value="Transferase(Phosphotransferase) domain 1"/>
    <property type="match status" value="1"/>
</dbReference>
<dbReference type="InterPro" id="IPR000719">
    <property type="entry name" value="Prot_kinase_dom"/>
</dbReference>
<organism evidence="3 4">
    <name type="scientific">Volvox reticuliferus</name>
    <dbReference type="NCBI Taxonomy" id="1737510"/>
    <lineage>
        <taxon>Eukaryota</taxon>
        <taxon>Viridiplantae</taxon>
        <taxon>Chlorophyta</taxon>
        <taxon>core chlorophytes</taxon>
        <taxon>Chlorophyceae</taxon>
        <taxon>CS clade</taxon>
        <taxon>Chlamydomonadales</taxon>
        <taxon>Volvocaceae</taxon>
        <taxon>Volvox</taxon>
    </lineage>
</organism>
<protein>
    <recommendedName>
        <fullName evidence="2">Protein kinase domain-containing protein</fullName>
    </recommendedName>
</protein>
<dbReference type="InterPro" id="IPR001245">
    <property type="entry name" value="Ser-Thr/Tyr_kinase_cat_dom"/>
</dbReference>
<evidence type="ECO:0000313" key="4">
    <source>
        <dbReference type="Proteomes" id="UP000722791"/>
    </source>
</evidence>
<sequence>LWLLTAACWLLQDFGLSRLLQTALVTANPAAGTTPYMAPEVFDITNTTVTDRADIYGFGVMMWEMLAAQRPWHGFTHLQIAVSVAVLRMRLPLQNITGTTCPVKLRSLIWSCWEPDPARRPAAAEVVKTLALVQEVRAWEEEVLGCVYVRAGITLGFKKPSGRQRVAAMNRKR</sequence>
<feature type="non-terminal residue" evidence="3">
    <location>
        <position position="173"/>
    </location>
</feature>
<dbReference type="AlphaFoldDB" id="A0A8J4G8E5"/>
<gene>
    <name evidence="3" type="ORF">Vretimale_7076</name>
</gene>
<reference evidence="3" key="1">
    <citation type="journal article" date="2021" name="Proc. Natl. Acad. Sci. U.S.A.">
        <title>Three genomes in the algal genus Volvox reveal the fate of a haploid sex-determining region after a transition to homothallism.</title>
        <authorList>
            <person name="Yamamoto K."/>
            <person name="Hamaji T."/>
            <person name="Kawai-Toyooka H."/>
            <person name="Matsuzaki R."/>
            <person name="Takahashi F."/>
            <person name="Nishimura Y."/>
            <person name="Kawachi M."/>
            <person name="Noguchi H."/>
            <person name="Minakuchi Y."/>
            <person name="Umen J.G."/>
            <person name="Toyoda A."/>
            <person name="Nozaki H."/>
        </authorList>
    </citation>
    <scope>NUCLEOTIDE SEQUENCE</scope>
    <source>
        <strain evidence="3">NIES-3785</strain>
    </source>
</reference>
<dbReference type="PANTHER" id="PTHR44329:SF214">
    <property type="entry name" value="PROTEIN KINASE DOMAIN-CONTAINING PROTEIN"/>
    <property type="match status" value="1"/>
</dbReference>
<dbReference type="InterPro" id="IPR011009">
    <property type="entry name" value="Kinase-like_dom_sf"/>
</dbReference>